<evidence type="ECO:0000313" key="1">
    <source>
        <dbReference type="EMBL" id="BDZ53633.1"/>
    </source>
</evidence>
<protein>
    <recommendedName>
        <fullName evidence="3">Transcriptional regulator, AbiEi antitoxin, Type IV TA system</fullName>
    </recommendedName>
</protein>
<sequence length="317" mass="35201">MNSDGFVLSSQVRSVGRLSTLEEQRRCDELLRLRRGVYVDRERYEGAGPLRRYRDRAIAVALQRRSPVFAGFTAAVLHGLPSVGRLPGEIFLLAGGPSGRRRNGVVEIARTGAERLVEIDDWAAVDVVDAVIDVAKRMPLLTALVMADAALHAPRFGEKPPRCTSDDLRAAYQARMPFPASSAVRAVIERAVPDADTPIETLSRLRFEELGVPAPLRQFAVPLPRLGRVVHLDFAWPELGVWGEADGAEKYGSGPEAARVVRAEKLREDEIRAETGWRCARWSWRDAWDRAPLRDILSRAGVRRNHSIAPVRPPSAR</sequence>
<gene>
    <name evidence="1" type="ORF">GCM10025870_07060</name>
</gene>
<organism evidence="1 2">
    <name type="scientific">Agromyces marinus</name>
    <dbReference type="NCBI Taxonomy" id="1389020"/>
    <lineage>
        <taxon>Bacteria</taxon>
        <taxon>Bacillati</taxon>
        <taxon>Actinomycetota</taxon>
        <taxon>Actinomycetes</taxon>
        <taxon>Micrococcales</taxon>
        <taxon>Microbacteriaceae</taxon>
        <taxon>Agromyces</taxon>
    </lineage>
</organism>
<dbReference type="EMBL" id="AP027734">
    <property type="protein sequence ID" value="BDZ53633.1"/>
    <property type="molecule type" value="Genomic_DNA"/>
</dbReference>
<evidence type="ECO:0008006" key="3">
    <source>
        <dbReference type="Google" id="ProtNLM"/>
    </source>
</evidence>
<proteinExistence type="predicted"/>
<reference evidence="2" key="1">
    <citation type="journal article" date="2019" name="Int. J. Syst. Evol. Microbiol.">
        <title>The Global Catalogue of Microorganisms (GCM) 10K type strain sequencing project: providing services to taxonomists for standard genome sequencing and annotation.</title>
        <authorList>
            <consortium name="The Broad Institute Genomics Platform"/>
            <consortium name="The Broad Institute Genome Sequencing Center for Infectious Disease"/>
            <person name="Wu L."/>
            <person name="Ma J."/>
        </authorList>
    </citation>
    <scope>NUCLEOTIDE SEQUENCE [LARGE SCALE GENOMIC DNA]</scope>
    <source>
        <strain evidence="2">NBRC 109019</strain>
    </source>
</reference>
<accession>A0ABM8GYR0</accession>
<evidence type="ECO:0000313" key="2">
    <source>
        <dbReference type="Proteomes" id="UP001321477"/>
    </source>
</evidence>
<name>A0ABM8GYR0_9MICO</name>
<dbReference type="RefSeq" id="WP_286329751.1">
    <property type="nucleotide sequence ID" value="NZ_AP027734.1"/>
</dbReference>
<keyword evidence="2" id="KW-1185">Reference proteome</keyword>
<dbReference type="Proteomes" id="UP001321477">
    <property type="component" value="Chromosome"/>
</dbReference>